<reference evidence="1" key="1">
    <citation type="submission" date="2021-03" db="EMBL/GenBank/DDBJ databases">
        <authorList>
            <person name="Bekaert M."/>
        </authorList>
    </citation>
    <scope>NUCLEOTIDE SEQUENCE</scope>
</reference>
<evidence type="ECO:0000313" key="1">
    <source>
        <dbReference type="EMBL" id="CAG2234470.1"/>
    </source>
</evidence>
<proteinExistence type="predicted"/>
<dbReference type="EMBL" id="CAJPWZ010002242">
    <property type="protein sequence ID" value="CAG2234470.1"/>
    <property type="molecule type" value="Genomic_DNA"/>
</dbReference>
<dbReference type="Gene3D" id="1.25.40.20">
    <property type="entry name" value="Ankyrin repeat-containing domain"/>
    <property type="match status" value="1"/>
</dbReference>
<sequence>MLQDDASFVSYLLKEFAMCIMVDELELRYQKKCVKVSFYFPAALLHFMSGKDRIDNTMAAAIDSLEGVVKGKENLEIYDACSNILLSTFSWLMQRDEVDIIFRQILEIIEECNIDCDFNIFIHGAIESGNRYTCSFVLKRLSHKIDILELVMTVADKNLSNCHSIACDSFNIKKSSCTDRVEIVSRLLKETPKDTFDLNSVLMSAISYKIESVLIWLLGTFPNLKFDTNVIINSAYKNGWNNVLMLLLDMDICNMNSGNLILSEACSRGCLIIVKYALQNVDHTVFDMKTAMENACDYDRPDIVKYLIENVDLTLFDMKTLVNTVFF</sequence>
<accession>A0A8S3TLU5</accession>
<organism evidence="1 2">
    <name type="scientific">Mytilus edulis</name>
    <name type="common">Blue mussel</name>
    <dbReference type="NCBI Taxonomy" id="6550"/>
    <lineage>
        <taxon>Eukaryota</taxon>
        <taxon>Metazoa</taxon>
        <taxon>Spiralia</taxon>
        <taxon>Lophotrochozoa</taxon>
        <taxon>Mollusca</taxon>
        <taxon>Bivalvia</taxon>
        <taxon>Autobranchia</taxon>
        <taxon>Pteriomorphia</taxon>
        <taxon>Mytilida</taxon>
        <taxon>Mytiloidea</taxon>
        <taxon>Mytilidae</taxon>
        <taxon>Mytilinae</taxon>
        <taxon>Mytilus</taxon>
    </lineage>
</organism>
<evidence type="ECO:0008006" key="3">
    <source>
        <dbReference type="Google" id="ProtNLM"/>
    </source>
</evidence>
<dbReference type="InterPro" id="IPR002110">
    <property type="entry name" value="Ankyrin_rpt"/>
</dbReference>
<keyword evidence="2" id="KW-1185">Reference proteome</keyword>
<protein>
    <recommendedName>
        <fullName evidence="3">Ankyrin repeat protein</fullName>
    </recommendedName>
</protein>
<dbReference type="InterPro" id="IPR036770">
    <property type="entry name" value="Ankyrin_rpt-contain_sf"/>
</dbReference>
<dbReference type="SUPFAM" id="SSF48403">
    <property type="entry name" value="Ankyrin repeat"/>
    <property type="match status" value="1"/>
</dbReference>
<evidence type="ECO:0000313" key="2">
    <source>
        <dbReference type="Proteomes" id="UP000683360"/>
    </source>
</evidence>
<name>A0A8S3TLU5_MYTED</name>
<gene>
    <name evidence="1" type="ORF">MEDL_47101</name>
</gene>
<dbReference type="Pfam" id="PF12796">
    <property type="entry name" value="Ank_2"/>
    <property type="match status" value="1"/>
</dbReference>
<dbReference type="Proteomes" id="UP000683360">
    <property type="component" value="Unassembled WGS sequence"/>
</dbReference>
<comment type="caution">
    <text evidence="1">The sequence shown here is derived from an EMBL/GenBank/DDBJ whole genome shotgun (WGS) entry which is preliminary data.</text>
</comment>
<dbReference type="AlphaFoldDB" id="A0A8S3TLU5"/>